<dbReference type="AlphaFoldDB" id="D5EFY6"/>
<dbReference type="KEGG" id="aco:Amico_1351"/>
<evidence type="ECO:0000313" key="3">
    <source>
        <dbReference type="Proteomes" id="UP000002366"/>
    </source>
</evidence>
<evidence type="ECO:0000256" key="1">
    <source>
        <dbReference type="SAM" id="MobiDB-lite"/>
    </source>
</evidence>
<proteinExistence type="predicted"/>
<dbReference type="EMBL" id="CP001997">
    <property type="protein sequence ID" value="ADE57468.1"/>
    <property type="molecule type" value="Genomic_DNA"/>
</dbReference>
<dbReference type="OrthoDB" id="5016at2"/>
<name>D5EFY6_AMICL</name>
<keyword evidence="3" id="KW-1185">Reference proteome</keyword>
<evidence type="ECO:0000313" key="2">
    <source>
        <dbReference type="EMBL" id="ADE57468.1"/>
    </source>
</evidence>
<feature type="region of interest" description="Disordered" evidence="1">
    <location>
        <begin position="192"/>
        <end position="214"/>
    </location>
</feature>
<sequence>MTKPNGENKREQDQWTVRDVLVAMSGKGYPTYLLKFITHVQSWMEDILAGEELRDNEREILMPYLEEPFEVDMDNLFSRLEWAEEFADVIPSIHKPKGHDDAIVLALGPAQFEDGIRMAIDYASLFGRDVCQRVWLVCDSYMLSDLLRYSAHIKTLFGQGVVFRFIMVTPWGWTEIPVGDSTNPGGRLNWRNLRKGSQETSNGNSSGGEDDRAH</sequence>
<dbReference type="HOGENOM" id="CLU_1250139_0_0_0"/>
<dbReference type="Proteomes" id="UP000002366">
    <property type="component" value="Chromosome"/>
</dbReference>
<organism evidence="2 3">
    <name type="scientific">Aminobacterium colombiense (strain DSM 12261 / ALA-1)</name>
    <dbReference type="NCBI Taxonomy" id="572547"/>
    <lineage>
        <taxon>Bacteria</taxon>
        <taxon>Thermotogati</taxon>
        <taxon>Synergistota</taxon>
        <taxon>Synergistia</taxon>
        <taxon>Synergistales</taxon>
        <taxon>Aminobacteriaceae</taxon>
        <taxon>Aminobacterium</taxon>
    </lineage>
</organism>
<dbReference type="eggNOG" id="ENOG50324MV">
    <property type="taxonomic scope" value="Bacteria"/>
</dbReference>
<accession>D5EFY6</accession>
<dbReference type="RefSeq" id="WP_013048731.1">
    <property type="nucleotide sequence ID" value="NC_014011.1"/>
</dbReference>
<gene>
    <name evidence="2" type="ordered locus">Amico_1351</name>
</gene>
<dbReference type="STRING" id="572547.Amico_1351"/>
<protein>
    <submittedName>
        <fullName evidence="2">Uncharacterized protein</fullName>
    </submittedName>
</protein>
<reference evidence="2 3" key="1">
    <citation type="journal article" date="2010" name="Stand. Genomic Sci.">
        <title>Complete genome sequence of Aminobacterium colombiense type strain (ALA-1).</title>
        <authorList>
            <person name="Chertkov O."/>
            <person name="Sikorski J."/>
            <person name="Brambilla E."/>
            <person name="Lapidus A."/>
            <person name="Copeland A."/>
            <person name="Glavina Del Rio T."/>
            <person name="Nolan M."/>
            <person name="Lucas S."/>
            <person name="Tice H."/>
            <person name="Cheng J.F."/>
            <person name="Han C."/>
            <person name="Detter J.C."/>
            <person name="Bruce D."/>
            <person name="Tapia R."/>
            <person name="Goodwin L."/>
            <person name="Pitluck S."/>
            <person name="Liolios K."/>
            <person name="Ivanova N."/>
            <person name="Mavromatis K."/>
            <person name="Ovchinnikova G."/>
            <person name="Pati A."/>
            <person name="Chen A."/>
            <person name="Palaniappan K."/>
            <person name="Land M."/>
            <person name="Hauser L."/>
            <person name="Chang Y.J."/>
            <person name="Jeffries C.D."/>
            <person name="Spring S."/>
            <person name="Rohde M."/>
            <person name="Goker M."/>
            <person name="Bristow J."/>
            <person name="Eisen J.A."/>
            <person name="Markowitz V."/>
            <person name="Hugenholtz P."/>
            <person name="Kyrpides N.C."/>
            <person name="Klenk H.P."/>
        </authorList>
    </citation>
    <scope>NUCLEOTIDE SEQUENCE [LARGE SCALE GENOMIC DNA]</scope>
    <source>
        <strain evidence="3">DSM 12261 / ALA-1</strain>
    </source>
</reference>